<gene>
    <name evidence="9" type="primary">MSS116</name>
    <name evidence="9" type="ORF">CspeluHIS016_0406430</name>
</gene>
<keyword evidence="10" id="KW-1185">Reference proteome</keyword>
<dbReference type="GO" id="GO:0005524">
    <property type="term" value="F:ATP binding"/>
    <property type="evidence" value="ECO:0007669"/>
    <property type="project" value="UniProtKB-UniRule"/>
</dbReference>
<dbReference type="EC" id="3.6.4.13" evidence="5"/>
<dbReference type="Pfam" id="PF00271">
    <property type="entry name" value="Helicase_C"/>
    <property type="match status" value="1"/>
</dbReference>
<feature type="region of interest" description="Disordered" evidence="6">
    <location>
        <begin position="98"/>
        <end position="121"/>
    </location>
</feature>
<dbReference type="EMBL" id="BTCM01000004">
    <property type="protein sequence ID" value="GMK57809.1"/>
    <property type="molecule type" value="Genomic_DNA"/>
</dbReference>
<comment type="domain">
    <text evidence="5">The Q motif is unique to and characteristic of the DEAD box family of RNA helicases and controls ATP binding and hydrolysis.</text>
</comment>
<dbReference type="GO" id="GO:0016787">
    <property type="term" value="F:hydrolase activity"/>
    <property type="evidence" value="ECO:0007669"/>
    <property type="project" value="UniProtKB-KW"/>
</dbReference>
<accession>A0AAD3TVS3</accession>
<evidence type="ECO:0000256" key="3">
    <source>
        <dbReference type="ARBA" id="ARBA00022840"/>
    </source>
</evidence>
<keyword evidence="3 5" id="KW-0067">ATP-binding</keyword>
<evidence type="ECO:0000256" key="6">
    <source>
        <dbReference type="SAM" id="MobiDB-lite"/>
    </source>
</evidence>
<keyword evidence="1 5" id="KW-0547">Nucleotide-binding</keyword>
<dbReference type="GO" id="GO:0003723">
    <property type="term" value="F:RNA binding"/>
    <property type="evidence" value="ECO:0007669"/>
    <property type="project" value="UniProtKB-UniRule"/>
</dbReference>
<reference evidence="9" key="2">
    <citation type="submission" date="2023-06" db="EMBL/GenBank/DDBJ databases">
        <authorList>
            <person name="Kobayashi Y."/>
            <person name="Kayamori A."/>
            <person name="Aoki K."/>
            <person name="Shiwa Y."/>
            <person name="Fujita N."/>
            <person name="Sugita T."/>
            <person name="Iwasaki W."/>
            <person name="Tanaka N."/>
            <person name="Takashima M."/>
        </authorList>
    </citation>
    <scope>NUCLEOTIDE SEQUENCE</scope>
    <source>
        <strain evidence="9">HIS016</strain>
    </source>
</reference>
<dbReference type="InterPro" id="IPR027417">
    <property type="entry name" value="P-loop_NTPase"/>
</dbReference>
<protein>
    <recommendedName>
        <fullName evidence="5">ATP-dependent RNA helicase</fullName>
        <ecNumber evidence="5">3.6.4.13</ecNumber>
    </recommendedName>
</protein>
<dbReference type="InterPro" id="IPR011545">
    <property type="entry name" value="DEAD/DEAH_box_helicase_dom"/>
</dbReference>
<dbReference type="SMART" id="SM00487">
    <property type="entry name" value="DEXDc"/>
    <property type="match status" value="1"/>
</dbReference>
<evidence type="ECO:0000256" key="1">
    <source>
        <dbReference type="ARBA" id="ARBA00022741"/>
    </source>
</evidence>
<dbReference type="PROSITE" id="PS51194">
    <property type="entry name" value="HELICASE_CTER"/>
    <property type="match status" value="1"/>
</dbReference>
<dbReference type="Proteomes" id="UP001222932">
    <property type="component" value="Unassembled WGS sequence"/>
</dbReference>
<dbReference type="InterPro" id="IPR014001">
    <property type="entry name" value="Helicase_ATP-bd"/>
</dbReference>
<organism evidence="9 10">
    <name type="scientific">Cutaneotrichosporon spelunceum</name>
    <dbReference type="NCBI Taxonomy" id="1672016"/>
    <lineage>
        <taxon>Eukaryota</taxon>
        <taxon>Fungi</taxon>
        <taxon>Dikarya</taxon>
        <taxon>Basidiomycota</taxon>
        <taxon>Agaricomycotina</taxon>
        <taxon>Tremellomycetes</taxon>
        <taxon>Trichosporonales</taxon>
        <taxon>Trichosporonaceae</taxon>
        <taxon>Cutaneotrichosporon</taxon>
    </lineage>
</organism>
<reference evidence="9" key="1">
    <citation type="journal article" date="2023" name="BMC Genomics">
        <title>Chromosome-level genome assemblies of Cutaneotrichosporon spp. (Trichosporonales, Basidiomycota) reveal imbalanced evolution between nucleotide sequences and chromosome synteny.</title>
        <authorList>
            <person name="Kobayashi Y."/>
            <person name="Kayamori A."/>
            <person name="Aoki K."/>
            <person name="Shiwa Y."/>
            <person name="Matsutani M."/>
            <person name="Fujita N."/>
            <person name="Sugita T."/>
            <person name="Iwasaki W."/>
            <person name="Tanaka N."/>
            <person name="Takashima M."/>
        </authorList>
    </citation>
    <scope>NUCLEOTIDE SEQUENCE</scope>
    <source>
        <strain evidence="9">HIS016</strain>
    </source>
</reference>
<feature type="domain" description="Helicase ATP-binding" evidence="7">
    <location>
        <begin position="191"/>
        <end position="396"/>
    </location>
</feature>
<keyword evidence="2 5" id="KW-0378">Hydrolase</keyword>
<evidence type="ECO:0000256" key="4">
    <source>
        <dbReference type="ARBA" id="ARBA00022884"/>
    </source>
</evidence>
<dbReference type="InterPro" id="IPR001650">
    <property type="entry name" value="Helicase_C-like"/>
</dbReference>
<comment type="caution">
    <text evidence="9">The sequence shown here is derived from an EMBL/GenBank/DDBJ whole genome shotgun (WGS) entry which is preliminary data.</text>
</comment>
<dbReference type="SUPFAM" id="SSF52540">
    <property type="entry name" value="P-loop containing nucleoside triphosphate hydrolases"/>
    <property type="match status" value="1"/>
</dbReference>
<comment type="catalytic activity">
    <reaction evidence="5">
        <text>ATP + H2O = ADP + phosphate + H(+)</text>
        <dbReference type="Rhea" id="RHEA:13065"/>
        <dbReference type="ChEBI" id="CHEBI:15377"/>
        <dbReference type="ChEBI" id="CHEBI:15378"/>
        <dbReference type="ChEBI" id="CHEBI:30616"/>
        <dbReference type="ChEBI" id="CHEBI:43474"/>
        <dbReference type="ChEBI" id="CHEBI:456216"/>
        <dbReference type="EC" id="3.6.4.13"/>
    </reaction>
</comment>
<evidence type="ECO:0000256" key="5">
    <source>
        <dbReference type="RuleBase" id="RU365068"/>
    </source>
</evidence>
<dbReference type="SMART" id="SM00490">
    <property type="entry name" value="HELICc"/>
    <property type="match status" value="1"/>
</dbReference>
<feature type="region of interest" description="Disordered" evidence="6">
    <location>
        <begin position="651"/>
        <end position="784"/>
    </location>
</feature>
<feature type="domain" description="Helicase C-terminal" evidence="8">
    <location>
        <begin position="424"/>
        <end position="586"/>
    </location>
</feature>
<dbReference type="PANTHER" id="PTHR24031">
    <property type="entry name" value="RNA HELICASE"/>
    <property type="match status" value="1"/>
</dbReference>
<dbReference type="GO" id="GO:0003724">
    <property type="term" value="F:RNA helicase activity"/>
    <property type="evidence" value="ECO:0007669"/>
    <property type="project" value="UniProtKB-EC"/>
</dbReference>
<keyword evidence="5" id="KW-0347">Helicase</keyword>
<name>A0AAD3TVS3_9TREE</name>
<dbReference type="Pfam" id="PF00270">
    <property type="entry name" value="DEAD"/>
    <property type="match status" value="1"/>
</dbReference>
<dbReference type="CDD" id="cd18787">
    <property type="entry name" value="SF2_C_DEAD"/>
    <property type="match status" value="1"/>
</dbReference>
<evidence type="ECO:0000259" key="8">
    <source>
        <dbReference type="PROSITE" id="PS51194"/>
    </source>
</evidence>
<keyword evidence="4 5" id="KW-0694">RNA-binding</keyword>
<evidence type="ECO:0000256" key="2">
    <source>
        <dbReference type="ARBA" id="ARBA00022801"/>
    </source>
</evidence>
<feature type="compositionally biased region" description="Basic and acidic residues" evidence="6">
    <location>
        <begin position="694"/>
        <end position="784"/>
    </location>
</feature>
<evidence type="ECO:0000313" key="9">
    <source>
        <dbReference type="EMBL" id="GMK57809.1"/>
    </source>
</evidence>
<dbReference type="AlphaFoldDB" id="A0AAD3TVS3"/>
<dbReference type="Gene3D" id="3.40.50.300">
    <property type="entry name" value="P-loop containing nucleotide triphosphate hydrolases"/>
    <property type="match status" value="2"/>
</dbReference>
<comment type="similarity">
    <text evidence="5">Belongs to the DEAD box helicase family.</text>
</comment>
<dbReference type="PROSITE" id="PS51192">
    <property type="entry name" value="HELICASE_ATP_BIND_1"/>
    <property type="match status" value="1"/>
</dbReference>
<evidence type="ECO:0000259" key="7">
    <source>
        <dbReference type="PROSITE" id="PS51192"/>
    </source>
</evidence>
<comment type="function">
    <text evidence="5">RNA helicase.</text>
</comment>
<evidence type="ECO:0000313" key="10">
    <source>
        <dbReference type="Proteomes" id="UP001222932"/>
    </source>
</evidence>
<sequence length="784" mass="86402">MLPRTALRNSRGVTSLLAARPAFMARATARPALAATVVAARPSVALALRAYSAATKLKEEEDFFAMAEDLPAKPAAAGKSDSLIPDGVTSEDGFFADELTHSEKPRKGKGHKSPDAPEDENATTALVPFHSLKGRMNADLLKALTFKPFNLIAMSEVQKRVLSRMPELAGGITQKAVREKEDAEQLAAREQREHRGREDLLVKAKTGTGKTIAFLVPGMEARVHQIDKIAAQPKQDGSIPSLSEQGLTRRQATRTHVGTLVISPTRELATQIANEALKLLTWQKENQVQLLVGGESRNAQLRNWKSVRYGRKDVVVATPGRLVDLLSEPEVAEAIATTDVLVLDEADTLLDMGFSEDLKRVLEHLPKQRQTFLFSATVSQRIKGVAREFLDKNHSFIDCVPANESNVHKHIPQFITVLPSPKEQLSHIVRLIAHDQLTNEGASKIIIFLPTTKQTMLTATLLREMSSSLPHRLSVHEIHSRLSQNQRTRASERFRSDKSDSILVTSDVSARGVDYPGVTRVIQVGVPSSAEQYVHRVGRTGRGGVTGGRGDIVLQPFEAGFEDALKGFPITDADVDSFKTEVEGLAKGTPAEARLNGIDAKVEQLLPLLDPAAIEDVFMSLLGYYLGKSDVMSQAPETIFEGLKQWTVDAGGLPQPPHVSPNMLSRLGLSPKRNSRGGSAPRDRKTFGVNRSMGGDERQSRRFGDDRPPRRNFERNERGGRSGGDRPRRNFGDRNERRGFGGDRDRPQGRGFDRGADGPRRSFNRDRGDRNDRPRRSFSRDSEF</sequence>
<proteinExistence type="inferred from homology"/>